<sequence>MNKQIRLTTIALVFVLAAIFFWMAVNRVLYPSKAQSATTVKVFLKETDLPCNPNGFCIAHIFGTTEAGVGLAGIQGSLTFSDNLEIVGLAKDDVCNGASFGLDTEFDFTVDVASKTAKFALAAAKADDKLTDGVKCITGVIIKPKTGMSNGASESIALTDGTGWRAGGTKTLSVVTDTKKLSITISDTAPIPTIITPTVTPMPTGSDASCEKKSKGDCSCDGKIDMVDWNSLRGASYGEGMTCDVNADGSTNALDMSIWINNNELIESSGKL</sequence>
<evidence type="ECO:0008006" key="3">
    <source>
        <dbReference type="Google" id="ProtNLM"/>
    </source>
</evidence>
<evidence type="ECO:0000313" key="1">
    <source>
        <dbReference type="EMBL" id="OGK28867.1"/>
    </source>
</evidence>
<dbReference type="Proteomes" id="UP000177027">
    <property type="component" value="Unassembled WGS sequence"/>
</dbReference>
<name>A0A1F7HC47_9BACT</name>
<organism evidence="1 2">
    <name type="scientific">Candidatus Roizmanbacteria bacterium RIFCSPHIGHO2_02_FULL_40_9</name>
    <dbReference type="NCBI Taxonomy" id="1802042"/>
    <lineage>
        <taxon>Bacteria</taxon>
        <taxon>Candidatus Roizmaniibacteriota</taxon>
    </lineage>
</organism>
<dbReference type="GO" id="GO:0000272">
    <property type="term" value="P:polysaccharide catabolic process"/>
    <property type="evidence" value="ECO:0007669"/>
    <property type="project" value="InterPro"/>
</dbReference>
<protein>
    <recommendedName>
        <fullName evidence="3">Dockerin domain-containing protein</fullName>
    </recommendedName>
</protein>
<accession>A0A1F7HC47</accession>
<gene>
    <name evidence="1" type="ORF">A3D06_01025</name>
</gene>
<reference evidence="1 2" key="1">
    <citation type="journal article" date="2016" name="Nat. Commun.">
        <title>Thousands of microbial genomes shed light on interconnected biogeochemical processes in an aquifer system.</title>
        <authorList>
            <person name="Anantharaman K."/>
            <person name="Brown C.T."/>
            <person name="Hug L.A."/>
            <person name="Sharon I."/>
            <person name="Castelle C.J."/>
            <person name="Probst A.J."/>
            <person name="Thomas B.C."/>
            <person name="Singh A."/>
            <person name="Wilkins M.J."/>
            <person name="Karaoz U."/>
            <person name="Brodie E.L."/>
            <person name="Williams K.H."/>
            <person name="Hubbard S.S."/>
            <person name="Banfield J.F."/>
        </authorList>
    </citation>
    <scope>NUCLEOTIDE SEQUENCE [LARGE SCALE GENOMIC DNA]</scope>
</reference>
<dbReference type="AlphaFoldDB" id="A0A1F7HC47"/>
<dbReference type="InterPro" id="IPR036439">
    <property type="entry name" value="Dockerin_dom_sf"/>
</dbReference>
<proteinExistence type="predicted"/>
<evidence type="ECO:0000313" key="2">
    <source>
        <dbReference type="Proteomes" id="UP000177027"/>
    </source>
</evidence>
<comment type="caution">
    <text evidence="1">The sequence shown here is derived from an EMBL/GenBank/DDBJ whole genome shotgun (WGS) entry which is preliminary data.</text>
</comment>
<dbReference type="EMBL" id="MFZS01000024">
    <property type="protein sequence ID" value="OGK28867.1"/>
    <property type="molecule type" value="Genomic_DNA"/>
</dbReference>
<dbReference type="SUPFAM" id="SSF63446">
    <property type="entry name" value="Type I dockerin domain"/>
    <property type="match status" value="1"/>
</dbReference>